<dbReference type="InterPro" id="IPR050246">
    <property type="entry name" value="Class_II_FBP_aldolase"/>
</dbReference>
<dbReference type="CDD" id="cd00947">
    <property type="entry name" value="TBP_aldolase_IIB"/>
    <property type="match status" value="1"/>
</dbReference>
<dbReference type="InterPro" id="IPR000771">
    <property type="entry name" value="FBA_II"/>
</dbReference>
<dbReference type="Pfam" id="PF01116">
    <property type="entry name" value="F_bP_aldolase"/>
    <property type="match status" value="1"/>
</dbReference>
<evidence type="ECO:0000256" key="2">
    <source>
        <dbReference type="ARBA" id="ARBA00022833"/>
    </source>
</evidence>
<feature type="binding site" evidence="6">
    <location>
        <position position="133"/>
    </location>
    <ligand>
        <name>Zn(2+)</name>
        <dbReference type="ChEBI" id="CHEBI:29105"/>
        <label>2</label>
    </ligand>
</feature>
<dbReference type="EMBL" id="MEUM01000086">
    <property type="protein sequence ID" value="OGC42035.1"/>
    <property type="molecule type" value="Genomic_DNA"/>
</dbReference>
<feature type="binding site" evidence="6">
    <location>
        <position position="209"/>
    </location>
    <ligand>
        <name>Zn(2+)</name>
        <dbReference type="ChEBI" id="CHEBI:29105"/>
        <label>1</label>
        <note>catalytic</note>
    </ligand>
</feature>
<comment type="cofactor">
    <cofactor evidence="6">
        <name>Zn(2+)</name>
        <dbReference type="ChEBI" id="CHEBI:29105"/>
    </cofactor>
    <text evidence="6">Binds 2 Zn(2+) ions per subunit. One is catalytic and the other provides a structural contribution.</text>
</comment>
<gene>
    <name evidence="7" type="ORF">A2Y85_07765</name>
</gene>
<dbReference type="GO" id="GO:0004332">
    <property type="term" value="F:fructose-bisphosphate aldolase activity"/>
    <property type="evidence" value="ECO:0007669"/>
    <property type="project" value="InterPro"/>
</dbReference>
<feature type="active site" description="Proton donor" evidence="4">
    <location>
        <position position="81"/>
    </location>
</feature>
<evidence type="ECO:0000313" key="7">
    <source>
        <dbReference type="EMBL" id="OGC42035.1"/>
    </source>
</evidence>
<keyword evidence="3" id="KW-0456">Lyase</keyword>
<feature type="binding site" evidence="6">
    <location>
        <position position="179"/>
    </location>
    <ligand>
        <name>Zn(2+)</name>
        <dbReference type="ChEBI" id="CHEBI:29105"/>
        <label>1</label>
        <note>catalytic</note>
    </ligand>
</feature>
<evidence type="ECO:0000313" key="8">
    <source>
        <dbReference type="Proteomes" id="UP000177025"/>
    </source>
</evidence>
<reference evidence="7 8" key="1">
    <citation type="journal article" date="2016" name="Nat. Commun.">
        <title>Thousands of microbial genomes shed light on interconnected biogeochemical processes in an aquifer system.</title>
        <authorList>
            <person name="Anantharaman K."/>
            <person name="Brown C.T."/>
            <person name="Hug L.A."/>
            <person name="Sharon I."/>
            <person name="Castelle C.J."/>
            <person name="Probst A.J."/>
            <person name="Thomas B.C."/>
            <person name="Singh A."/>
            <person name="Wilkins M.J."/>
            <person name="Karaoz U."/>
            <person name="Brodie E.L."/>
            <person name="Williams K.H."/>
            <person name="Hubbard S.S."/>
            <person name="Banfield J.F."/>
        </authorList>
    </citation>
    <scope>NUCLEOTIDE SEQUENCE [LARGE SCALE GENOMIC DNA]</scope>
</reference>
<dbReference type="GO" id="GO:0006096">
    <property type="term" value="P:glycolytic process"/>
    <property type="evidence" value="ECO:0007669"/>
    <property type="project" value="InterPro"/>
</dbReference>
<feature type="binding site" evidence="5">
    <location>
        <position position="180"/>
    </location>
    <ligand>
        <name>dihydroxyacetone phosphate</name>
        <dbReference type="ChEBI" id="CHEBI:57642"/>
    </ligand>
</feature>
<dbReference type="AlphaFoldDB" id="A0A1F4UAR6"/>
<evidence type="ECO:0000256" key="5">
    <source>
        <dbReference type="PIRSR" id="PIRSR001359-2"/>
    </source>
</evidence>
<comment type="caution">
    <text evidence="7">The sequence shown here is derived from an EMBL/GenBank/DDBJ whole genome shotgun (WGS) entry which is preliminary data.</text>
</comment>
<dbReference type="PANTHER" id="PTHR30304:SF0">
    <property type="entry name" value="D-TAGATOSE-1,6-BISPHOSPHATE ALDOLASE SUBUNIT GATY-RELATED"/>
    <property type="match status" value="1"/>
</dbReference>
<dbReference type="GO" id="GO:0008270">
    <property type="term" value="F:zinc ion binding"/>
    <property type="evidence" value="ECO:0007669"/>
    <property type="project" value="InterPro"/>
</dbReference>
<dbReference type="PIRSF" id="PIRSF001359">
    <property type="entry name" value="F_bP_aldolase_II"/>
    <property type="match status" value="1"/>
</dbReference>
<feature type="binding site" evidence="6">
    <location>
        <position position="82"/>
    </location>
    <ligand>
        <name>Zn(2+)</name>
        <dbReference type="ChEBI" id="CHEBI:29105"/>
        <label>1</label>
        <note>catalytic</note>
    </ligand>
</feature>
<dbReference type="SUPFAM" id="SSF51569">
    <property type="entry name" value="Aldolase"/>
    <property type="match status" value="1"/>
</dbReference>
<organism evidence="7 8">
    <name type="scientific">candidate division WOR-3 bacterium RBG_13_43_14</name>
    <dbReference type="NCBI Taxonomy" id="1802590"/>
    <lineage>
        <taxon>Bacteria</taxon>
        <taxon>Bacteria division WOR-3</taxon>
    </lineage>
</organism>
<dbReference type="NCBIfam" id="TIGR01859">
    <property type="entry name" value="fruc_bis_ald"/>
    <property type="match status" value="1"/>
</dbReference>
<evidence type="ECO:0000256" key="6">
    <source>
        <dbReference type="PIRSR" id="PIRSR001359-3"/>
    </source>
</evidence>
<evidence type="ECO:0000256" key="3">
    <source>
        <dbReference type="ARBA" id="ARBA00023239"/>
    </source>
</evidence>
<dbReference type="Proteomes" id="UP000177025">
    <property type="component" value="Unassembled WGS sequence"/>
</dbReference>
<feature type="binding site" evidence="6">
    <location>
        <position position="103"/>
    </location>
    <ligand>
        <name>Zn(2+)</name>
        <dbReference type="ChEBI" id="CHEBI:29105"/>
        <label>2</label>
    </ligand>
</feature>
<evidence type="ECO:0000256" key="1">
    <source>
        <dbReference type="ARBA" id="ARBA00022723"/>
    </source>
</evidence>
<feature type="binding site" evidence="5">
    <location>
        <begin position="252"/>
        <end position="255"/>
    </location>
    <ligand>
        <name>dihydroxyacetone phosphate</name>
        <dbReference type="ChEBI" id="CHEBI:57642"/>
    </ligand>
</feature>
<dbReference type="InterPro" id="IPR013785">
    <property type="entry name" value="Aldolase_TIM"/>
</dbReference>
<sequence length="306" mass="33344">MLVNLNKILPRAYKMGYAVGAFNTSNLETTQAIIGAAEKLNSPVIIAVSEKAIQYAGIEALSQIIITLAQKISIPVAVHLDHGKTYELCRQCIKNGFTSVMIDASHLPFKENVRLTRQVIIYAHKHNVSVEAEIGRLAGIEDNIEVKTGDALYTDPDEARKFAMATGCDALAIAIGTSHGAYKFKGKPKLRIDILKQIAGQIKNPLVLHGASGVKAIWISRINRCGGDLEQAKGVPDDLIIQAVRNGISKINTDTDLRIAFTAGLREFLHENPTVFDPRKISGHAREMIQQVVADRIKIFGSADQG</sequence>
<protein>
    <submittedName>
        <fullName evidence="7">Fructose-1,6-bisphosphate aldolase, class II</fullName>
    </submittedName>
</protein>
<dbReference type="GO" id="GO:0030388">
    <property type="term" value="P:fructose 1,6-bisphosphate metabolic process"/>
    <property type="evidence" value="ECO:0007669"/>
    <property type="project" value="InterPro"/>
</dbReference>
<name>A0A1F4UAR6_UNCW3</name>
<keyword evidence="1 6" id="KW-0479">Metal-binding</keyword>
<dbReference type="NCBIfam" id="TIGR00167">
    <property type="entry name" value="cbbA"/>
    <property type="match status" value="1"/>
</dbReference>
<dbReference type="InterPro" id="IPR011289">
    <property type="entry name" value="Fruc_bis_ald_class-2"/>
</dbReference>
<feature type="binding site" evidence="5">
    <location>
        <begin position="210"/>
        <end position="212"/>
    </location>
    <ligand>
        <name>dihydroxyacetone phosphate</name>
        <dbReference type="ChEBI" id="CHEBI:57642"/>
    </ligand>
</feature>
<dbReference type="PANTHER" id="PTHR30304">
    <property type="entry name" value="D-TAGATOSE-1,6-BISPHOSPHATE ALDOLASE"/>
    <property type="match status" value="1"/>
</dbReference>
<proteinExistence type="predicted"/>
<accession>A0A1F4UAR6</accession>
<dbReference type="Gene3D" id="3.20.20.70">
    <property type="entry name" value="Aldolase class I"/>
    <property type="match status" value="1"/>
</dbReference>
<evidence type="ECO:0000256" key="4">
    <source>
        <dbReference type="PIRSR" id="PIRSR001359-1"/>
    </source>
</evidence>
<keyword evidence="2 6" id="KW-0862">Zinc</keyword>